<dbReference type="Proteomes" id="UP001501243">
    <property type="component" value="Unassembled WGS sequence"/>
</dbReference>
<dbReference type="RefSeq" id="WP_208131063.1">
    <property type="nucleotide sequence ID" value="NZ_BAABGQ010000008.1"/>
</dbReference>
<dbReference type="PANTHER" id="PTHR12993">
    <property type="entry name" value="N-ACETYLGLUCOSAMINYL-PHOSPHATIDYLINOSITOL DE-N-ACETYLASE-RELATED"/>
    <property type="match status" value="1"/>
</dbReference>
<evidence type="ECO:0000313" key="1">
    <source>
        <dbReference type="EMBL" id="GAA4505134.1"/>
    </source>
</evidence>
<dbReference type="PANTHER" id="PTHR12993:SF30">
    <property type="entry name" value="N-ACETYL-ALPHA-D-GLUCOSAMINYL L-MALATE DEACETYLASE 1"/>
    <property type="match status" value="1"/>
</dbReference>
<dbReference type="Pfam" id="PF02585">
    <property type="entry name" value="PIG-L"/>
    <property type="match status" value="1"/>
</dbReference>
<name>A0ABP8QKJ0_9BACT</name>
<organism evidence="1 2">
    <name type="scientific">Hymenobacter ginsengisoli</name>
    <dbReference type="NCBI Taxonomy" id="1051626"/>
    <lineage>
        <taxon>Bacteria</taxon>
        <taxon>Pseudomonadati</taxon>
        <taxon>Bacteroidota</taxon>
        <taxon>Cytophagia</taxon>
        <taxon>Cytophagales</taxon>
        <taxon>Hymenobacteraceae</taxon>
        <taxon>Hymenobacter</taxon>
    </lineage>
</organism>
<comment type="caution">
    <text evidence="1">The sequence shown here is derived from an EMBL/GenBank/DDBJ whole genome shotgun (WGS) entry which is preliminary data.</text>
</comment>
<dbReference type="InterPro" id="IPR024078">
    <property type="entry name" value="LmbE-like_dom_sf"/>
</dbReference>
<accession>A0ABP8QKJ0</accession>
<protein>
    <submittedName>
        <fullName evidence="1">PIG-L family deacetylase</fullName>
    </submittedName>
</protein>
<dbReference type="EMBL" id="BAABGQ010000008">
    <property type="protein sequence ID" value="GAA4505134.1"/>
    <property type="molecule type" value="Genomic_DNA"/>
</dbReference>
<dbReference type="Gene3D" id="3.40.50.10320">
    <property type="entry name" value="LmbE-like"/>
    <property type="match status" value="1"/>
</dbReference>
<evidence type="ECO:0000313" key="2">
    <source>
        <dbReference type="Proteomes" id="UP001501243"/>
    </source>
</evidence>
<dbReference type="SUPFAM" id="SSF102588">
    <property type="entry name" value="LmbE-like"/>
    <property type="match status" value="1"/>
</dbReference>
<gene>
    <name evidence="1" type="ORF">GCM10023172_32520</name>
</gene>
<sequence>MSCFSIDNQRILVVVAHPDDELLGLGASIHRLVHRHGCEARAVILGEGLTSRSTTRDTERWATDLAQHRSNIAQAAAAVGYASTGIYDFADNRFDSVDLLDIIKVVEQEKEAFQPHLIFTHHGGDTNIDHRRTFEAVITACRPLPGEPERTILACETPSSTEWQAASYPQPFLPNFFLTVTEEDVAAKIAGMEAYEFEKRPYPHPRSPEALRLLAQRWGVVTGQPLAEAFMLVRHIG</sequence>
<dbReference type="InterPro" id="IPR003737">
    <property type="entry name" value="GlcNAc_PI_deacetylase-related"/>
</dbReference>
<reference evidence="2" key="1">
    <citation type="journal article" date="2019" name="Int. J. Syst. Evol. Microbiol.">
        <title>The Global Catalogue of Microorganisms (GCM) 10K type strain sequencing project: providing services to taxonomists for standard genome sequencing and annotation.</title>
        <authorList>
            <consortium name="The Broad Institute Genomics Platform"/>
            <consortium name="The Broad Institute Genome Sequencing Center for Infectious Disease"/>
            <person name="Wu L."/>
            <person name="Ma J."/>
        </authorList>
    </citation>
    <scope>NUCLEOTIDE SEQUENCE [LARGE SCALE GENOMIC DNA]</scope>
    <source>
        <strain evidence="2">JCM 17841</strain>
    </source>
</reference>
<proteinExistence type="predicted"/>
<keyword evidence="2" id="KW-1185">Reference proteome</keyword>